<accession>A0A4S4LMW5</accession>
<protein>
    <submittedName>
        <fullName evidence="2">Uncharacterized protein</fullName>
    </submittedName>
</protein>
<evidence type="ECO:0000256" key="1">
    <source>
        <dbReference type="SAM" id="MobiDB-lite"/>
    </source>
</evidence>
<proteinExistence type="predicted"/>
<feature type="region of interest" description="Disordered" evidence="1">
    <location>
        <begin position="33"/>
        <end position="62"/>
    </location>
</feature>
<evidence type="ECO:0000313" key="2">
    <source>
        <dbReference type="EMBL" id="THH13552.1"/>
    </source>
</evidence>
<name>A0A4S4LMW5_9AGAM</name>
<organism evidence="2 3">
    <name type="scientific">Bondarzewia mesenterica</name>
    <dbReference type="NCBI Taxonomy" id="1095465"/>
    <lineage>
        <taxon>Eukaryota</taxon>
        <taxon>Fungi</taxon>
        <taxon>Dikarya</taxon>
        <taxon>Basidiomycota</taxon>
        <taxon>Agaricomycotina</taxon>
        <taxon>Agaricomycetes</taxon>
        <taxon>Russulales</taxon>
        <taxon>Bondarzewiaceae</taxon>
        <taxon>Bondarzewia</taxon>
    </lineage>
</organism>
<comment type="caution">
    <text evidence="2">The sequence shown here is derived from an EMBL/GenBank/DDBJ whole genome shotgun (WGS) entry which is preliminary data.</text>
</comment>
<keyword evidence="3" id="KW-1185">Reference proteome</keyword>
<dbReference type="Proteomes" id="UP000310158">
    <property type="component" value="Unassembled WGS sequence"/>
</dbReference>
<sequence>SHPKLLPPPTEAELWALASTAFRPEGLLSLNEGLRTSTPPPIDPLSSIKPAWDPSSRTPGRNTELETFPSCQVPHPEYGVQLFLWSYIERWLDVWMIAFEVTGSTDPVIGFQYGQYERHWVETVPSSARKVNPLPGQVVVQVAARFQRQIAIPFHFLKPIPVNVGVMALVMNGSNAGFVGEVIRERYSFFIVKAAGSLAFVVEPRENLVLVNAPP</sequence>
<dbReference type="EMBL" id="SGPL01000345">
    <property type="protein sequence ID" value="THH13552.1"/>
    <property type="molecule type" value="Genomic_DNA"/>
</dbReference>
<evidence type="ECO:0000313" key="3">
    <source>
        <dbReference type="Proteomes" id="UP000310158"/>
    </source>
</evidence>
<gene>
    <name evidence="2" type="ORF">EW146_g6687</name>
</gene>
<reference evidence="2 3" key="1">
    <citation type="submission" date="2019-02" db="EMBL/GenBank/DDBJ databases">
        <title>Genome sequencing of the rare red list fungi Bondarzewia mesenterica.</title>
        <authorList>
            <person name="Buettner E."/>
            <person name="Kellner H."/>
        </authorList>
    </citation>
    <scope>NUCLEOTIDE SEQUENCE [LARGE SCALE GENOMIC DNA]</scope>
    <source>
        <strain evidence="2 3">DSM 108281</strain>
    </source>
</reference>
<feature type="non-terminal residue" evidence="2">
    <location>
        <position position="1"/>
    </location>
</feature>
<dbReference type="AlphaFoldDB" id="A0A4S4LMW5"/>